<feature type="region of interest" description="Disordered" evidence="4">
    <location>
        <begin position="317"/>
        <end position="360"/>
    </location>
</feature>
<feature type="region of interest" description="Disordered" evidence="4">
    <location>
        <begin position="38"/>
        <end position="196"/>
    </location>
</feature>
<dbReference type="Pfam" id="PF04153">
    <property type="entry name" value="NOT2_3_5_C"/>
    <property type="match status" value="1"/>
</dbReference>
<dbReference type="GO" id="GO:0006355">
    <property type="term" value="P:regulation of DNA-templated transcription"/>
    <property type="evidence" value="ECO:0007669"/>
    <property type="project" value="InterPro"/>
</dbReference>
<feature type="compositionally biased region" description="Polar residues" evidence="4">
    <location>
        <begin position="275"/>
        <end position="293"/>
    </location>
</feature>
<dbReference type="Proteomes" id="UP000192927">
    <property type="component" value="Unassembled WGS sequence"/>
</dbReference>
<keyword evidence="2" id="KW-0805">Transcription regulation</keyword>
<evidence type="ECO:0000256" key="2">
    <source>
        <dbReference type="ARBA" id="ARBA00023015"/>
    </source>
</evidence>
<evidence type="ECO:0000313" key="7">
    <source>
        <dbReference type="Proteomes" id="UP000192927"/>
    </source>
</evidence>
<dbReference type="GO" id="GO:0030015">
    <property type="term" value="C:CCR4-NOT core complex"/>
    <property type="evidence" value="ECO:0007669"/>
    <property type="project" value="InterPro"/>
</dbReference>
<feature type="compositionally biased region" description="Polar residues" evidence="4">
    <location>
        <begin position="234"/>
        <end position="268"/>
    </location>
</feature>
<feature type="region of interest" description="Disordered" evidence="4">
    <location>
        <begin position="227"/>
        <end position="302"/>
    </location>
</feature>
<feature type="compositionally biased region" description="Low complexity" evidence="4">
    <location>
        <begin position="159"/>
        <end position="194"/>
    </location>
</feature>
<reference evidence="7" key="1">
    <citation type="submission" date="2017-03" db="EMBL/GenBank/DDBJ databases">
        <authorList>
            <person name="Sharma R."/>
            <person name="Thines M."/>
        </authorList>
    </citation>
    <scope>NUCLEOTIDE SEQUENCE [LARGE SCALE GENOMIC DNA]</scope>
</reference>
<dbReference type="EMBL" id="FWEW01003715">
    <property type="protein sequence ID" value="SLM40429.1"/>
    <property type="molecule type" value="Genomic_DNA"/>
</dbReference>
<feature type="compositionally biased region" description="Polar residues" evidence="4">
    <location>
        <begin position="103"/>
        <end position="123"/>
    </location>
</feature>
<dbReference type="Gene3D" id="2.30.30.1020">
    <property type="entry name" value="CCR4-NOT complex subunit 2/3/5, C-terminal domain"/>
    <property type="match status" value="1"/>
</dbReference>
<feature type="region of interest" description="Disordered" evidence="4">
    <location>
        <begin position="1"/>
        <end position="23"/>
    </location>
</feature>
<evidence type="ECO:0000256" key="3">
    <source>
        <dbReference type="ARBA" id="ARBA00023163"/>
    </source>
</evidence>
<dbReference type="GO" id="GO:0000289">
    <property type="term" value="P:nuclear-transcribed mRNA poly(A) tail shortening"/>
    <property type="evidence" value="ECO:0007669"/>
    <property type="project" value="UniProtKB-ARBA"/>
</dbReference>
<dbReference type="InterPro" id="IPR040168">
    <property type="entry name" value="Not2/3/5"/>
</dbReference>
<dbReference type="InterPro" id="IPR038635">
    <property type="entry name" value="CCR4-NOT_su2/3/5_C_sf"/>
</dbReference>
<evidence type="ECO:0000259" key="5">
    <source>
        <dbReference type="Pfam" id="PF04153"/>
    </source>
</evidence>
<dbReference type="PANTHER" id="PTHR23326">
    <property type="entry name" value="CCR4 NOT-RELATED"/>
    <property type="match status" value="1"/>
</dbReference>
<keyword evidence="7" id="KW-1185">Reference proteome</keyword>
<proteinExistence type="inferred from homology"/>
<dbReference type="InterPro" id="IPR007282">
    <property type="entry name" value="NOT2/3/5_C"/>
</dbReference>
<accession>A0A1W5DC23</accession>
<sequence length="547" mass="59139">MKSTTTGHERPLRGPIPTGPRSTYANVLAGNSRSIDANRSVAFSGPGPQPLRGIPGFPGQQAPQSRAAPLGSGRLQNGKIGNGPSWGYGMPVNGAPGLPNPQARPTSAATTSFAQTIGGSQPATPLDLSEFPSLSGAPRPQYQNPSQAVWANANQRATQHTPVQRPQQQQPADLQISAQLQQQPPQQQQEHAQQNAEDIFSSRNENGDVGQDRRGSLMQSAAFGSYTNGHAFAPQSNQQNRQGVSAGQQDSGRSSTLVDRILSPSSIGSAAMSAARSTAESMRQGQGVLSEQDLNNGNNSLFSGLQDSQITLKPGSFTEHQQQRLPSQSQPTSSRLQQQQSGFGGDLVDSPGTAQTPDHLPLSEMSELDRFGLAGLLAMSKNDNQDLTSLANGQDLTQLGLDLNSSDPLYPTFASPFAESGSRPMQPEFALPQCYTVHNVHKLDTKVPSFSDETLFYMFYTMPRDVMQEVAAGELTNRNWRYHKDLKVWLTKDVNYGDPTPISPGAERGSYIFFNPSTWQRTRQEFILRYDALDNHIPVRSNGIAMA</sequence>
<feature type="domain" description="NOT2/NOT3/NOT5 C-terminal" evidence="5">
    <location>
        <begin position="411"/>
        <end position="533"/>
    </location>
</feature>
<dbReference type="AlphaFoldDB" id="A0A1W5DC23"/>
<evidence type="ECO:0000313" key="6">
    <source>
        <dbReference type="EMBL" id="SLM40429.1"/>
    </source>
</evidence>
<comment type="similarity">
    <text evidence="1">Belongs to the CNOT2/3/5 family.</text>
</comment>
<feature type="compositionally biased region" description="Polar residues" evidence="4">
    <location>
        <begin position="141"/>
        <end position="158"/>
    </location>
</feature>
<feature type="compositionally biased region" description="Polar residues" evidence="4">
    <location>
        <begin position="318"/>
        <end position="341"/>
    </location>
</feature>
<protein>
    <submittedName>
        <fullName evidence="6">NOT2/NOT3/NOT5</fullName>
    </submittedName>
</protein>
<name>A0A1W5DC23_9LECA</name>
<keyword evidence="3" id="KW-0804">Transcription</keyword>
<evidence type="ECO:0000256" key="1">
    <source>
        <dbReference type="ARBA" id="ARBA00007682"/>
    </source>
</evidence>
<organism evidence="6 7">
    <name type="scientific">Lasallia pustulata</name>
    <dbReference type="NCBI Taxonomy" id="136370"/>
    <lineage>
        <taxon>Eukaryota</taxon>
        <taxon>Fungi</taxon>
        <taxon>Dikarya</taxon>
        <taxon>Ascomycota</taxon>
        <taxon>Pezizomycotina</taxon>
        <taxon>Lecanoromycetes</taxon>
        <taxon>OSLEUM clade</taxon>
        <taxon>Umbilicariomycetidae</taxon>
        <taxon>Umbilicariales</taxon>
        <taxon>Umbilicariaceae</taxon>
        <taxon>Lasallia</taxon>
    </lineage>
</organism>
<evidence type="ECO:0000256" key="4">
    <source>
        <dbReference type="SAM" id="MobiDB-lite"/>
    </source>
</evidence>